<evidence type="ECO:0000313" key="15">
    <source>
        <dbReference type="Proteomes" id="UP000440732"/>
    </source>
</evidence>
<dbReference type="EMBL" id="QXGC01002199">
    <property type="protein sequence ID" value="KAE9189374.1"/>
    <property type="molecule type" value="Genomic_DNA"/>
</dbReference>
<dbReference type="EMBL" id="QXFY01000798">
    <property type="protein sequence ID" value="KAE9335416.1"/>
    <property type="molecule type" value="Genomic_DNA"/>
</dbReference>
<evidence type="ECO:0000313" key="11">
    <source>
        <dbReference type="Proteomes" id="UP000429523"/>
    </source>
</evidence>
<dbReference type="EMBL" id="QXGD01000888">
    <property type="protein sequence ID" value="KAE9221228.1"/>
    <property type="molecule type" value="Genomic_DNA"/>
</dbReference>
<reference evidence="11 12" key="1">
    <citation type="submission" date="2018-08" db="EMBL/GenBank/DDBJ databases">
        <title>Genomic investigation of the strawberry pathogen Phytophthora fragariae indicates pathogenicity is determined by transcriptional variation in three key races.</title>
        <authorList>
            <person name="Adams T.M."/>
            <person name="Armitage A.D."/>
            <person name="Sobczyk M.K."/>
            <person name="Bates H.J."/>
            <person name="Dunwell J.M."/>
            <person name="Nellist C.F."/>
            <person name="Harrison R.J."/>
        </authorList>
    </citation>
    <scope>NUCLEOTIDE SEQUENCE [LARGE SCALE GENOMIC DNA]</scope>
    <source>
        <strain evidence="9 13">A4</strain>
        <strain evidence="8 14">BC-1</strain>
        <strain evidence="6 18">BC-23</strain>
        <strain evidence="7 12">NOV-27</strain>
        <strain evidence="5 15">NOV-5</strain>
        <strain evidence="3 16">NOV-71</strain>
        <strain evidence="10 19">NOV-77</strain>
        <strain evidence="1 11">NOV-9</strain>
        <strain evidence="4 20">ONT-3</strain>
        <strain evidence="2 17">SCRP245</strain>
    </source>
</reference>
<sequence length="65" mass="7254">MKACTTVHTGLATVFSAWLMTHWLCSSTFYRRSYGLKLQSRVIYTTGRPSPCEHGPIASDATVEM</sequence>
<proteinExistence type="predicted"/>
<dbReference type="EMBL" id="QXFZ01002199">
    <property type="protein sequence ID" value="KAE9079613.1"/>
    <property type="molecule type" value="Genomic_DNA"/>
</dbReference>
<organism evidence="7 12">
    <name type="scientific">Phytophthora fragariae</name>
    <dbReference type="NCBI Taxonomy" id="53985"/>
    <lineage>
        <taxon>Eukaryota</taxon>
        <taxon>Sar</taxon>
        <taxon>Stramenopiles</taxon>
        <taxon>Oomycota</taxon>
        <taxon>Peronosporomycetes</taxon>
        <taxon>Peronosporales</taxon>
        <taxon>Peronosporaceae</taxon>
        <taxon>Phytophthora</taxon>
    </lineage>
</organism>
<evidence type="ECO:0000313" key="9">
    <source>
        <dbReference type="EMBL" id="KAE9303801.1"/>
    </source>
</evidence>
<dbReference type="Proteomes" id="UP000476176">
    <property type="component" value="Unassembled WGS sequence"/>
</dbReference>
<dbReference type="EMBL" id="QXFW01000251">
    <property type="protein sequence ID" value="KAE9018857.1"/>
    <property type="molecule type" value="Genomic_DNA"/>
</dbReference>
<dbReference type="EMBL" id="QXGA01002220">
    <property type="protein sequence ID" value="KAE9101699.1"/>
    <property type="molecule type" value="Genomic_DNA"/>
</dbReference>
<evidence type="ECO:0000313" key="20">
    <source>
        <dbReference type="Proteomes" id="UP000488956"/>
    </source>
</evidence>
<evidence type="ECO:0000313" key="16">
    <source>
        <dbReference type="Proteomes" id="UP000441208"/>
    </source>
</evidence>
<dbReference type="Proteomes" id="UP000433483">
    <property type="component" value="Unassembled WGS sequence"/>
</dbReference>
<keyword evidence="12" id="KW-1185">Reference proteome</keyword>
<accession>A0A6A3XFB9</accession>
<evidence type="ECO:0000313" key="14">
    <source>
        <dbReference type="Proteomes" id="UP000440367"/>
    </source>
</evidence>
<dbReference type="Proteomes" id="UP000441208">
    <property type="component" value="Unassembled WGS sequence"/>
</dbReference>
<evidence type="ECO:0000313" key="7">
    <source>
        <dbReference type="EMBL" id="KAE9200366.1"/>
    </source>
</evidence>
<evidence type="ECO:0000313" key="17">
    <source>
        <dbReference type="Proteomes" id="UP000460718"/>
    </source>
</evidence>
<evidence type="ECO:0000313" key="5">
    <source>
        <dbReference type="EMBL" id="KAE9101699.1"/>
    </source>
</evidence>
<evidence type="ECO:0000313" key="4">
    <source>
        <dbReference type="EMBL" id="KAE9100293.1"/>
    </source>
</evidence>
<evidence type="ECO:0000313" key="8">
    <source>
        <dbReference type="EMBL" id="KAE9221228.1"/>
    </source>
</evidence>
<dbReference type="EMBL" id="QXGF01000930">
    <property type="protein sequence ID" value="KAE8934213.1"/>
    <property type="molecule type" value="Genomic_DNA"/>
</dbReference>
<evidence type="ECO:0000313" key="19">
    <source>
        <dbReference type="Proteomes" id="UP000486351"/>
    </source>
</evidence>
<dbReference type="Proteomes" id="UP000486351">
    <property type="component" value="Unassembled WGS sequence"/>
</dbReference>
<dbReference type="EMBL" id="QXFX01000941">
    <property type="protein sequence ID" value="KAE9100293.1"/>
    <property type="molecule type" value="Genomic_DNA"/>
</dbReference>
<dbReference type="Proteomes" id="UP000440732">
    <property type="component" value="Unassembled WGS sequence"/>
</dbReference>
<dbReference type="Proteomes" id="UP000440367">
    <property type="component" value="Unassembled WGS sequence"/>
</dbReference>
<protein>
    <submittedName>
        <fullName evidence="7">Uncharacterized protein</fullName>
    </submittedName>
</protein>
<gene>
    <name evidence="9" type="ORF">PF001_g13382</name>
    <name evidence="8" type="ORF">PF002_g15648</name>
    <name evidence="6" type="ORF">PF004_g22233</name>
    <name evidence="7" type="ORF">PF005_g15377</name>
    <name evidence="5" type="ORF">PF006_g22612</name>
    <name evidence="3" type="ORF">PF007_g23377</name>
    <name evidence="10" type="ORF">PF008_g13505</name>
    <name evidence="1" type="ORF">PF009_g15799</name>
    <name evidence="4" type="ORF">PF010_g14869</name>
    <name evidence="2" type="ORF">PF011_g6090</name>
</gene>
<dbReference type="EMBL" id="QXGE01000784">
    <property type="protein sequence ID" value="KAE9303801.1"/>
    <property type="molecule type" value="Genomic_DNA"/>
</dbReference>
<dbReference type="OrthoDB" id="10268586at2759"/>
<evidence type="ECO:0000313" key="3">
    <source>
        <dbReference type="EMBL" id="KAE9079613.1"/>
    </source>
</evidence>
<evidence type="ECO:0000313" key="6">
    <source>
        <dbReference type="EMBL" id="KAE9189374.1"/>
    </source>
</evidence>
<dbReference type="EMBL" id="QXGB01000953">
    <property type="protein sequence ID" value="KAE9200366.1"/>
    <property type="molecule type" value="Genomic_DNA"/>
</dbReference>
<name>A0A6A3XFB9_9STRA</name>
<evidence type="ECO:0000313" key="1">
    <source>
        <dbReference type="EMBL" id="KAE8934213.1"/>
    </source>
</evidence>
<dbReference type="Proteomes" id="UP000437068">
    <property type="component" value="Unassembled WGS sequence"/>
</dbReference>
<dbReference type="Proteomes" id="UP000429523">
    <property type="component" value="Unassembled WGS sequence"/>
</dbReference>
<dbReference type="Proteomes" id="UP000488956">
    <property type="component" value="Unassembled WGS sequence"/>
</dbReference>
<evidence type="ECO:0000313" key="10">
    <source>
        <dbReference type="EMBL" id="KAE9335416.1"/>
    </source>
</evidence>
<evidence type="ECO:0000313" key="12">
    <source>
        <dbReference type="Proteomes" id="UP000433483"/>
    </source>
</evidence>
<dbReference type="Proteomes" id="UP000460718">
    <property type="component" value="Unassembled WGS sequence"/>
</dbReference>
<evidence type="ECO:0000313" key="2">
    <source>
        <dbReference type="EMBL" id="KAE9018857.1"/>
    </source>
</evidence>
<comment type="caution">
    <text evidence="7">The sequence shown here is derived from an EMBL/GenBank/DDBJ whole genome shotgun (WGS) entry which is preliminary data.</text>
</comment>
<dbReference type="AlphaFoldDB" id="A0A6A3XFB9"/>
<evidence type="ECO:0000313" key="18">
    <source>
        <dbReference type="Proteomes" id="UP000476176"/>
    </source>
</evidence>
<evidence type="ECO:0000313" key="13">
    <source>
        <dbReference type="Proteomes" id="UP000437068"/>
    </source>
</evidence>